<dbReference type="InterPro" id="IPR006148">
    <property type="entry name" value="Glc/Gal-6P_isomerase"/>
</dbReference>
<dbReference type="GO" id="GO:0017057">
    <property type="term" value="F:6-phosphogluconolactonase activity"/>
    <property type="evidence" value="ECO:0007669"/>
    <property type="project" value="InterPro"/>
</dbReference>
<accession>A0A830H7P7</accession>
<reference evidence="4" key="1">
    <citation type="submission" date="2020-10" db="EMBL/GenBank/DDBJ databases">
        <title>Unveiling of a novel bifunctional photoreceptor, Dualchrome1, isolated from a cosmopolitan green alga.</title>
        <authorList>
            <person name="Suzuki S."/>
            <person name="Kawachi M."/>
        </authorList>
    </citation>
    <scope>NUCLEOTIDE SEQUENCE</scope>
    <source>
        <strain evidence="4">NIES 2893</strain>
    </source>
</reference>
<evidence type="ECO:0000313" key="5">
    <source>
        <dbReference type="Proteomes" id="UP000660262"/>
    </source>
</evidence>
<dbReference type="NCBIfam" id="TIGR01198">
    <property type="entry name" value="pgl"/>
    <property type="match status" value="1"/>
</dbReference>
<organism evidence="4 5">
    <name type="scientific">Pycnococcus provasolii</name>
    <dbReference type="NCBI Taxonomy" id="41880"/>
    <lineage>
        <taxon>Eukaryota</taxon>
        <taxon>Viridiplantae</taxon>
        <taxon>Chlorophyta</taxon>
        <taxon>Pseudoscourfieldiophyceae</taxon>
        <taxon>Pseudoscourfieldiales</taxon>
        <taxon>Pycnococcaceae</taxon>
        <taxon>Pycnococcus</taxon>
    </lineage>
</organism>
<dbReference type="CDD" id="cd01400">
    <property type="entry name" value="6PGL"/>
    <property type="match status" value="1"/>
</dbReference>
<dbReference type="InterPro" id="IPR037171">
    <property type="entry name" value="NagB/RpiA_transferase-like"/>
</dbReference>
<protein>
    <recommendedName>
        <fullName evidence="3">Glucosamine/galactosamine-6-phosphate isomerase domain-containing protein</fullName>
    </recommendedName>
</protein>
<evidence type="ECO:0000259" key="3">
    <source>
        <dbReference type="Pfam" id="PF01182"/>
    </source>
</evidence>
<dbReference type="Gene3D" id="3.40.50.1360">
    <property type="match status" value="1"/>
</dbReference>
<dbReference type="OrthoDB" id="432544at2759"/>
<comment type="similarity">
    <text evidence="2">Belongs to the glucosamine/galactosamine-6-phosphate isomerase family. 6-phosphogluconolactonase subfamily.</text>
</comment>
<proteinExistence type="inferred from homology"/>
<sequence>MMAPCSSSSLRLARSSVSSRAGRLVNTKASSVEARKGSKAQDYLIHSIPNNGQWPTGVPPVMGGHTMPSGDVAPESTSTTVGTGGVPMVYEYASEADAVSVVTYAEGAAAAAGLADDIVTAANESIASRGCFTLAVSGGSASNALAGLVGASTDFSKWHIFFADERCVPLDSSASNYKACTASFMEPAGIPATQVYAINPTLDHAGAATDYEAKLKAAVSAGTLDKTDDGSMPSFDYVLLGLGPDGHVASLFPMRAQTAAKSGWVLSIDDSPKPPSWRITLSVPAINASKKVSIWAVGESKAEIVQRALEVQSLPGALPIQLVSPSQGTMRWFLDTASASDLSPETWGDSKLYPRSTIAK</sequence>
<dbReference type="InterPro" id="IPR005900">
    <property type="entry name" value="6-phosphogluconolactonase_DevB"/>
</dbReference>
<dbReference type="Pfam" id="PF01182">
    <property type="entry name" value="Glucosamine_iso"/>
    <property type="match status" value="1"/>
</dbReference>
<dbReference type="EMBL" id="BNJQ01000001">
    <property type="protein sequence ID" value="GHP01701.1"/>
    <property type="molecule type" value="Genomic_DNA"/>
</dbReference>
<comment type="caution">
    <text evidence="4">The sequence shown here is derived from an EMBL/GenBank/DDBJ whole genome shotgun (WGS) entry which is preliminary data.</text>
</comment>
<evidence type="ECO:0000256" key="2">
    <source>
        <dbReference type="ARBA" id="ARBA00010662"/>
    </source>
</evidence>
<dbReference type="UniPathway" id="UPA00115"/>
<feature type="domain" description="Glucosamine/galactosamine-6-phosphate isomerase" evidence="3">
    <location>
        <begin position="108"/>
        <end position="332"/>
    </location>
</feature>
<gene>
    <name evidence="4" type="ORF">PPROV_000045800</name>
</gene>
<dbReference type="AlphaFoldDB" id="A0A830H7P7"/>
<dbReference type="InterPro" id="IPR039104">
    <property type="entry name" value="6PGL"/>
</dbReference>
<evidence type="ECO:0000256" key="1">
    <source>
        <dbReference type="ARBA" id="ARBA00004959"/>
    </source>
</evidence>
<dbReference type="GO" id="GO:0006098">
    <property type="term" value="P:pentose-phosphate shunt"/>
    <property type="evidence" value="ECO:0007669"/>
    <property type="project" value="UniProtKB-UniPathway"/>
</dbReference>
<dbReference type="GO" id="GO:0005975">
    <property type="term" value="P:carbohydrate metabolic process"/>
    <property type="evidence" value="ECO:0007669"/>
    <property type="project" value="InterPro"/>
</dbReference>
<comment type="pathway">
    <text evidence="1">Carbohydrate degradation; pentose phosphate pathway.</text>
</comment>
<dbReference type="PANTHER" id="PTHR11054">
    <property type="entry name" value="6-PHOSPHOGLUCONOLACTONASE"/>
    <property type="match status" value="1"/>
</dbReference>
<name>A0A830H7P7_9CHLO</name>
<dbReference type="SUPFAM" id="SSF100950">
    <property type="entry name" value="NagB/RpiA/CoA transferase-like"/>
    <property type="match status" value="1"/>
</dbReference>
<keyword evidence="5" id="KW-1185">Reference proteome</keyword>
<evidence type="ECO:0000313" key="4">
    <source>
        <dbReference type="EMBL" id="GHP01701.1"/>
    </source>
</evidence>
<dbReference type="Proteomes" id="UP000660262">
    <property type="component" value="Unassembled WGS sequence"/>
</dbReference>
<dbReference type="PANTHER" id="PTHR11054:SF22">
    <property type="entry name" value="6-PHOSPHOGLUCONOLACTONASE 3, CHLOROPLASTIC"/>
    <property type="match status" value="1"/>
</dbReference>